<dbReference type="PANTHER" id="PTHR48105">
    <property type="entry name" value="THIOREDOXIN REDUCTASE 1-RELATED-RELATED"/>
    <property type="match status" value="1"/>
</dbReference>
<evidence type="ECO:0000256" key="8">
    <source>
        <dbReference type="ARBA" id="ARBA00023284"/>
    </source>
</evidence>
<keyword evidence="7" id="KW-1015">Disulfide bond</keyword>
<dbReference type="Proteomes" id="UP000076927">
    <property type="component" value="Chromosome"/>
</dbReference>
<dbReference type="InterPro" id="IPR036188">
    <property type="entry name" value="FAD/NAD-bd_sf"/>
</dbReference>
<evidence type="ECO:0000256" key="4">
    <source>
        <dbReference type="ARBA" id="ARBA00022630"/>
    </source>
</evidence>
<dbReference type="Pfam" id="PF07992">
    <property type="entry name" value="Pyr_redox_2"/>
    <property type="match status" value="1"/>
</dbReference>
<protein>
    <recommendedName>
        <fullName evidence="3 10">Thioredoxin reductase</fullName>
        <ecNumber evidence="10">1.8.1.9</ecNumber>
    </recommendedName>
</protein>
<keyword evidence="14" id="KW-1185">Reference proteome</keyword>
<dbReference type="InterPro" id="IPR005982">
    <property type="entry name" value="Thioredox_Rdtase"/>
</dbReference>
<evidence type="ECO:0000256" key="5">
    <source>
        <dbReference type="ARBA" id="ARBA00022827"/>
    </source>
</evidence>
<comment type="cofactor">
    <cofactor evidence="11">
        <name>FAD</name>
        <dbReference type="ChEBI" id="CHEBI:57692"/>
    </cofactor>
    <text evidence="11">Binds 1 FAD per subunit.</text>
</comment>
<dbReference type="KEGG" id="pswu:SY83_21175"/>
<evidence type="ECO:0000256" key="3">
    <source>
        <dbReference type="ARBA" id="ARBA00018719"/>
    </source>
</evidence>
<keyword evidence="6 10" id="KW-0560">Oxidoreductase</keyword>
<gene>
    <name evidence="13" type="ORF">SY83_21175</name>
</gene>
<dbReference type="OrthoDB" id="9806179at2"/>
<keyword evidence="4 10" id="KW-0285">Flavoprotein</keyword>
<evidence type="ECO:0000256" key="6">
    <source>
        <dbReference type="ARBA" id="ARBA00023002"/>
    </source>
</evidence>
<reference evidence="13 14" key="1">
    <citation type="submission" date="2015-01" db="EMBL/GenBank/DDBJ databases">
        <title>Paenibacillus swuensis/DY6/whole genome sequencing.</title>
        <authorList>
            <person name="Kim M.K."/>
            <person name="Srinivasan S."/>
            <person name="Lee J.-J."/>
        </authorList>
    </citation>
    <scope>NUCLEOTIDE SEQUENCE [LARGE SCALE GENOMIC DNA]</scope>
    <source>
        <strain evidence="13 14">DY6</strain>
    </source>
</reference>
<dbReference type="NCBIfam" id="TIGR01292">
    <property type="entry name" value="TRX_reduct"/>
    <property type="match status" value="1"/>
</dbReference>
<dbReference type="InterPro" id="IPR008255">
    <property type="entry name" value="Pyr_nucl-diS_OxRdtase_2_AS"/>
</dbReference>
<proteinExistence type="inferred from homology"/>
<comment type="subunit">
    <text evidence="2 10">Homodimer.</text>
</comment>
<keyword evidence="8 10" id="KW-0676">Redox-active center</keyword>
<name>A0A172TN20_9BACL</name>
<dbReference type="STRING" id="1178515.SY83_21175"/>
<comment type="similarity">
    <text evidence="1 10">Belongs to the class-II pyridine nucleotide-disulfide oxidoreductase family.</text>
</comment>
<accession>A0A172TN20</accession>
<dbReference type="AlphaFoldDB" id="A0A172TN20"/>
<evidence type="ECO:0000256" key="7">
    <source>
        <dbReference type="ARBA" id="ARBA00023157"/>
    </source>
</evidence>
<dbReference type="EC" id="1.8.1.9" evidence="10"/>
<dbReference type="EMBL" id="CP011388">
    <property type="protein sequence ID" value="ANE48372.1"/>
    <property type="molecule type" value="Genomic_DNA"/>
</dbReference>
<evidence type="ECO:0000313" key="14">
    <source>
        <dbReference type="Proteomes" id="UP000076927"/>
    </source>
</evidence>
<keyword evidence="5 10" id="KW-0274">FAD</keyword>
<dbReference type="InterPro" id="IPR050097">
    <property type="entry name" value="Ferredoxin-NADP_redctase_2"/>
</dbReference>
<dbReference type="PRINTS" id="PR00368">
    <property type="entry name" value="FADPNR"/>
</dbReference>
<dbReference type="RefSeq" id="WP_068610139.1">
    <property type="nucleotide sequence ID" value="NZ_CP011388.1"/>
</dbReference>
<evidence type="ECO:0000259" key="12">
    <source>
        <dbReference type="Pfam" id="PF07992"/>
    </source>
</evidence>
<evidence type="ECO:0000256" key="11">
    <source>
        <dbReference type="RuleBase" id="RU003881"/>
    </source>
</evidence>
<dbReference type="PROSITE" id="PS00573">
    <property type="entry name" value="PYRIDINE_REDOX_2"/>
    <property type="match status" value="1"/>
</dbReference>
<dbReference type="SUPFAM" id="SSF51905">
    <property type="entry name" value="FAD/NAD(P)-binding domain"/>
    <property type="match status" value="1"/>
</dbReference>
<organism evidence="13 14">
    <name type="scientific">Paenibacillus swuensis</name>
    <dbReference type="NCBI Taxonomy" id="1178515"/>
    <lineage>
        <taxon>Bacteria</taxon>
        <taxon>Bacillati</taxon>
        <taxon>Bacillota</taxon>
        <taxon>Bacilli</taxon>
        <taxon>Bacillales</taxon>
        <taxon>Paenibacillaceae</taxon>
        <taxon>Paenibacillus</taxon>
    </lineage>
</organism>
<dbReference type="GO" id="GO:0005737">
    <property type="term" value="C:cytoplasm"/>
    <property type="evidence" value="ECO:0007669"/>
    <property type="project" value="InterPro"/>
</dbReference>
<evidence type="ECO:0000256" key="2">
    <source>
        <dbReference type="ARBA" id="ARBA00011738"/>
    </source>
</evidence>
<dbReference type="GO" id="GO:0004791">
    <property type="term" value="F:thioredoxin-disulfide reductase (NADPH) activity"/>
    <property type="evidence" value="ECO:0007669"/>
    <property type="project" value="UniProtKB-UniRule"/>
</dbReference>
<evidence type="ECO:0000313" key="13">
    <source>
        <dbReference type="EMBL" id="ANE48372.1"/>
    </source>
</evidence>
<dbReference type="PATRIC" id="fig|1178515.4.peg.4289"/>
<sequence>MHKTIIIGTGPAGLTAAIYLARANLNPLIIEGPQPGGQLTTTTEVENFPGFPEGVTGPELMDQMRKQAERFGAEFRTGWVNAIDMSSRPFKLSVEGMGDLTAESIIISTGASAKYLGIEGEQENIGRGVSTCATCDGFFFRGKKIIVIGGGDSAMEEANFLSRFGSEVRVVNRRTELRASKVMQDRARANGKIVWSLDNTPLGVVAGEKGVTGLRVRNNATGEEELLEVDGIFVAIGHTPNTKFLGGQITTDDHGYITVVPGTTTTNVPGVFACGDVQDNKYRQAITAAGSGCMAALDCERFLDEAEAVSASGVAQSQV</sequence>
<comment type="catalytic activity">
    <reaction evidence="9 10">
        <text>[thioredoxin]-dithiol + NADP(+) = [thioredoxin]-disulfide + NADPH + H(+)</text>
        <dbReference type="Rhea" id="RHEA:20345"/>
        <dbReference type="Rhea" id="RHEA-COMP:10698"/>
        <dbReference type="Rhea" id="RHEA-COMP:10700"/>
        <dbReference type="ChEBI" id="CHEBI:15378"/>
        <dbReference type="ChEBI" id="CHEBI:29950"/>
        <dbReference type="ChEBI" id="CHEBI:50058"/>
        <dbReference type="ChEBI" id="CHEBI:57783"/>
        <dbReference type="ChEBI" id="CHEBI:58349"/>
        <dbReference type="EC" id="1.8.1.9"/>
    </reaction>
</comment>
<keyword evidence="11" id="KW-0521">NADP</keyword>
<evidence type="ECO:0000256" key="1">
    <source>
        <dbReference type="ARBA" id="ARBA00009333"/>
    </source>
</evidence>
<dbReference type="Gene3D" id="3.50.50.60">
    <property type="entry name" value="FAD/NAD(P)-binding domain"/>
    <property type="match status" value="2"/>
</dbReference>
<dbReference type="InterPro" id="IPR023753">
    <property type="entry name" value="FAD/NAD-binding_dom"/>
</dbReference>
<dbReference type="GO" id="GO:0019430">
    <property type="term" value="P:removal of superoxide radicals"/>
    <property type="evidence" value="ECO:0007669"/>
    <property type="project" value="UniProtKB-UniRule"/>
</dbReference>
<evidence type="ECO:0000256" key="10">
    <source>
        <dbReference type="RuleBase" id="RU003880"/>
    </source>
</evidence>
<dbReference type="PRINTS" id="PR00469">
    <property type="entry name" value="PNDRDTASEII"/>
</dbReference>
<feature type="domain" description="FAD/NAD(P)-binding" evidence="12">
    <location>
        <begin position="3"/>
        <end position="292"/>
    </location>
</feature>
<evidence type="ECO:0000256" key="9">
    <source>
        <dbReference type="ARBA" id="ARBA00048132"/>
    </source>
</evidence>